<dbReference type="InterPro" id="IPR000847">
    <property type="entry name" value="LysR_HTH_N"/>
</dbReference>
<comment type="caution">
    <text evidence="6">The sequence shown here is derived from an EMBL/GenBank/DDBJ whole genome shotgun (WGS) entry which is preliminary data.</text>
</comment>
<proteinExistence type="inferred from homology"/>
<keyword evidence="7" id="KW-1185">Reference proteome</keyword>
<keyword evidence="4" id="KW-0804">Transcription</keyword>
<dbReference type="FunFam" id="1.10.10.10:FF:000001">
    <property type="entry name" value="LysR family transcriptional regulator"/>
    <property type="match status" value="1"/>
</dbReference>
<dbReference type="InterPro" id="IPR036390">
    <property type="entry name" value="WH_DNA-bd_sf"/>
</dbReference>
<dbReference type="CDD" id="cd05466">
    <property type="entry name" value="PBP2_LTTR_substrate"/>
    <property type="match status" value="1"/>
</dbReference>
<protein>
    <submittedName>
        <fullName evidence="6">LysR family transcriptional regulator</fullName>
    </submittedName>
</protein>
<dbReference type="SUPFAM" id="SSF46785">
    <property type="entry name" value="Winged helix' DNA-binding domain"/>
    <property type="match status" value="1"/>
</dbReference>
<dbReference type="AlphaFoldDB" id="A0A846XAW5"/>
<dbReference type="RefSeq" id="WP_068036953.1">
    <property type="nucleotide sequence ID" value="NZ_JAAXOO010000001.1"/>
</dbReference>
<evidence type="ECO:0000259" key="5">
    <source>
        <dbReference type="PROSITE" id="PS50931"/>
    </source>
</evidence>
<comment type="similarity">
    <text evidence="1">Belongs to the LysR transcriptional regulatory family.</text>
</comment>
<evidence type="ECO:0000256" key="4">
    <source>
        <dbReference type="ARBA" id="ARBA00023163"/>
    </source>
</evidence>
<dbReference type="Gene3D" id="3.40.190.290">
    <property type="match status" value="1"/>
</dbReference>
<evidence type="ECO:0000313" key="7">
    <source>
        <dbReference type="Proteomes" id="UP000565715"/>
    </source>
</evidence>
<gene>
    <name evidence="6" type="ORF">HGA13_05560</name>
</gene>
<dbReference type="InterPro" id="IPR005119">
    <property type="entry name" value="LysR_subst-bd"/>
</dbReference>
<name>A0A846XAW5_9NOCA</name>
<dbReference type="Gene3D" id="1.10.10.10">
    <property type="entry name" value="Winged helix-like DNA-binding domain superfamily/Winged helix DNA-binding domain"/>
    <property type="match status" value="1"/>
</dbReference>
<dbReference type="Pfam" id="PF00126">
    <property type="entry name" value="HTH_1"/>
    <property type="match status" value="1"/>
</dbReference>
<reference evidence="6 7" key="1">
    <citation type="submission" date="2020-04" db="EMBL/GenBank/DDBJ databases">
        <title>MicrobeNet Type strains.</title>
        <authorList>
            <person name="Nicholson A.C."/>
        </authorList>
    </citation>
    <scope>NUCLEOTIDE SEQUENCE [LARGE SCALE GENOMIC DNA]</scope>
    <source>
        <strain evidence="6 7">DSM 45078</strain>
    </source>
</reference>
<evidence type="ECO:0000313" key="6">
    <source>
        <dbReference type="EMBL" id="NKY32545.1"/>
    </source>
</evidence>
<organism evidence="6 7">
    <name type="scientific">Nocardia speluncae</name>
    <dbReference type="NCBI Taxonomy" id="419477"/>
    <lineage>
        <taxon>Bacteria</taxon>
        <taxon>Bacillati</taxon>
        <taxon>Actinomycetota</taxon>
        <taxon>Actinomycetes</taxon>
        <taxon>Mycobacteriales</taxon>
        <taxon>Nocardiaceae</taxon>
        <taxon>Nocardia</taxon>
    </lineage>
</organism>
<dbReference type="PRINTS" id="PR00039">
    <property type="entry name" value="HTHLYSR"/>
</dbReference>
<dbReference type="Proteomes" id="UP000565715">
    <property type="component" value="Unassembled WGS sequence"/>
</dbReference>
<dbReference type="Pfam" id="PF03466">
    <property type="entry name" value="LysR_substrate"/>
    <property type="match status" value="1"/>
</dbReference>
<evidence type="ECO:0000256" key="2">
    <source>
        <dbReference type="ARBA" id="ARBA00023015"/>
    </source>
</evidence>
<dbReference type="GO" id="GO:0003677">
    <property type="term" value="F:DNA binding"/>
    <property type="evidence" value="ECO:0007669"/>
    <property type="project" value="UniProtKB-KW"/>
</dbReference>
<dbReference type="GO" id="GO:0003700">
    <property type="term" value="F:DNA-binding transcription factor activity"/>
    <property type="evidence" value="ECO:0007669"/>
    <property type="project" value="InterPro"/>
</dbReference>
<dbReference type="GO" id="GO:0005829">
    <property type="term" value="C:cytosol"/>
    <property type="evidence" value="ECO:0007669"/>
    <property type="project" value="TreeGrafter"/>
</dbReference>
<sequence length="313" mass="33675">MTLRQLRAFLATARTGTFTAAAKSLGIAQASVSELVRTLEDEYGTTLFVRGGRKLVLTAAGVALLPHAEQSLASADSGVKALKSVRSLTGGVATFGVLRNASYYLLSDLAEEFHRRFPEVRIRLVGMNSVEVAAEVAEGRLEAGLVVLPVDAEGLRVTPLVRDEVLYASTAPDRVARPVTIEQFAHSTTILYDAHYAWKEPTRRQLAERAQLAGHKLEPLIEVEQVESALGLVRRGIGDTIVSRAVATSSACPPEVRVASFDPPLYDTIALVQRESGVLSPATRELARMAQQTLLRNRVAAAPVRDGDPATAQ</sequence>
<keyword evidence="2" id="KW-0805">Transcription regulation</keyword>
<feature type="domain" description="HTH lysR-type" evidence="5">
    <location>
        <begin position="1"/>
        <end position="58"/>
    </location>
</feature>
<keyword evidence="3" id="KW-0238">DNA-binding</keyword>
<accession>A0A846XAW5</accession>
<dbReference type="InterPro" id="IPR036388">
    <property type="entry name" value="WH-like_DNA-bd_sf"/>
</dbReference>
<dbReference type="SUPFAM" id="SSF53850">
    <property type="entry name" value="Periplasmic binding protein-like II"/>
    <property type="match status" value="1"/>
</dbReference>
<evidence type="ECO:0000256" key="1">
    <source>
        <dbReference type="ARBA" id="ARBA00009437"/>
    </source>
</evidence>
<dbReference type="PROSITE" id="PS50931">
    <property type="entry name" value="HTH_LYSR"/>
    <property type="match status" value="1"/>
</dbReference>
<dbReference type="InterPro" id="IPR050950">
    <property type="entry name" value="HTH-type_LysR_regulators"/>
</dbReference>
<dbReference type="PANTHER" id="PTHR30419">
    <property type="entry name" value="HTH-TYPE TRANSCRIPTIONAL REGULATOR YBHD"/>
    <property type="match status" value="1"/>
</dbReference>
<dbReference type="EMBL" id="JAAXOO010000001">
    <property type="protein sequence ID" value="NKY32545.1"/>
    <property type="molecule type" value="Genomic_DNA"/>
</dbReference>
<evidence type="ECO:0000256" key="3">
    <source>
        <dbReference type="ARBA" id="ARBA00023125"/>
    </source>
</evidence>